<keyword evidence="10 20" id="KW-0547">Nucleotide-binding</keyword>
<keyword evidence="9 20" id="KW-0808">Transferase</keyword>
<dbReference type="FunFam" id="3.30.1010.10:FF:000019">
    <property type="entry name" value="Serine/threonine-protein kinase Tel1"/>
    <property type="match status" value="1"/>
</dbReference>
<dbReference type="InterPro" id="IPR011009">
    <property type="entry name" value="Kinase-like_dom_sf"/>
</dbReference>
<keyword evidence="26" id="KW-1185">Reference proteome</keyword>
<keyword evidence="16 20" id="KW-0539">Nucleus</keyword>
<dbReference type="InterPro" id="IPR000403">
    <property type="entry name" value="PI3/4_kinase_cat_dom"/>
</dbReference>
<comment type="catalytic activity">
    <reaction evidence="18 20">
        <text>L-threonyl-[protein] + ATP = O-phospho-L-threonyl-[protein] + ADP + H(+)</text>
        <dbReference type="Rhea" id="RHEA:46608"/>
        <dbReference type="Rhea" id="RHEA-COMP:11060"/>
        <dbReference type="Rhea" id="RHEA-COMP:11605"/>
        <dbReference type="ChEBI" id="CHEBI:15378"/>
        <dbReference type="ChEBI" id="CHEBI:30013"/>
        <dbReference type="ChEBI" id="CHEBI:30616"/>
        <dbReference type="ChEBI" id="CHEBI:61977"/>
        <dbReference type="ChEBI" id="CHEBI:456216"/>
        <dbReference type="EC" id="2.7.11.1"/>
    </reaction>
</comment>
<dbReference type="Proteomes" id="UP000664169">
    <property type="component" value="Unassembled WGS sequence"/>
</dbReference>
<evidence type="ECO:0000256" key="19">
    <source>
        <dbReference type="ARBA" id="ARBA00048679"/>
    </source>
</evidence>
<dbReference type="InterPro" id="IPR018936">
    <property type="entry name" value="PI3/4_kinase_CS"/>
</dbReference>
<dbReference type="GO" id="GO:0006281">
    <property type="term" value="P:DNA repair"/>
    <property type="evidence" value="ECO:0007669"/>
    <property type="project" value="InterPro"/>
</dbReference>
<comment type="similarity">
    <text evidence="3 20">Belongs to the PI3/PI4-kinase family. ATM subfamily.</text>
</comment>
<dbReference type="Gene3D" id="3.30.1010.10">
    <property type="entry name" value="Phosphatidylinositol 3-kinase Catalytic Subunit, Chain A, domain 4"/>
    <property type="match status" value="1"/>
</dbReference>
<keyword evidence="14 20" id="KW-0156">Chromatin regulator</keyword>
<dbReference type="InterPro" id="IPR003152">
    <property type="entry name" value="FATC_dom"/>
</dbReference>
<feature type="compositionally biased region" description="Basic and acidic residues" evidence="21">
    <location>
        <begin position="824"/>
        <end position="836"/>
    </location>
</feature>
<evidence type="ECO:0000256" key="15">
    <source>
        <dbReference type="ARBA" id="ARBA00022895"/>
    </source>
</evidence>
<evidence type="ECO:0000259" key="23">
    <source>
        <dbReference type="PROSITE" id="PS51189"/>
    </source>
</evidence>
<dbReference type="PROSITE" id="PS50290">
    <property type="entry name" value="PI3_4_KINASE_3"/>
    <property type="match status" value="1"/>
</dbReference>
<dbReference type="InterPro" id="IPR044107">
    <property type="entry name" value="PIKKc_ATM"/>
</dbReference>
<dbReference type="GO" id="GO:0000781">
    <property type="term" value="C:chromosome, telomeric region"/>
    <property type="evidence" value="ECO:0007669"/>
    <property type="project" value="UniProtKB-SubCell"/>
</dbReference>
<dbReference type="PROSITE" id="PS51189">
    <property type="entry name" value="FAT"/>
    <property type="match status" value="1"/>
</dbReference>
<accession>A0A8H3FN92</accession>
<dbReference type="InterPro" id="IPR036940">
    <property type="entry name" value="PI3/4_kinase_cat_sf"/>
</dbReference>
<evidence type="ECO:0000256" key="11">
    <source>
        <dbReference type="ARBA" id="ARBA00022763"/>
    </source>
</evidence>
<dbReference type="GO" id="GO:0005524">
    <property type="term" value="F:ATP binding"/>
    <property type="evidence" value="ECO:0007669"/>
    <property type="project" value="UniProtKB-KW"/>
</dbReference>
<dbReference type="InterPro" id="IPR021668">
    <property type="entry name" value="TAN"/>
</dbReference>
<comment type="function">
    <text evidence="17 20">Serine/threonine protein kinase which activates checkpoint signaling upon genotoxic stresses such as ionizing radiation (IR), ultraviolet light (UV), or DNA replication stalling, thereby acting as a DNA damage sensor. Recognizes the substrate consensus sequence [ST]-Q. Phosphorylates histone H2A to form H2AS128ph (gamma-H2A) at sites of DNA damage, involved in the regulation of DNA damage response mechanism. Required for the control of telomere length and genome stability.</text>
</comment>
<evidence type="ECO:0000256" key="17">
    <source>
        <dbReference type="ARBA" id="ARBA00025079"/>
    </source>
</evidence>
<reference evidence="25" key="1">
    <citation type="submission" date="2021-03" db="EMBL/GenBank/DDBJ databases">
        <authorList>
            <person name="Tagirdzhanova G."/>
        </authorList>
    </citation>
    <scope>NUCLEOTIDE SEQUENCE</scope>
</reference>
<dbReference type="PANTHER" id="PTHR37079">
    <property type="entry name" value="SERINE/THREONINE-PROTEIN KINASE ATM"/>
    <property type="match status" value="1"/>
</dbReference>
<evidence type="ECO:0000256" key="10">
    <source>
        <dbReference type="ARBA" id="ARBA00022741"/>
    </source>
</evidence>
<feature type="domain" description="PI3K/PI4K catalytic" evidence="22">
    <location>
        <begin position="2525"/>
        <end position="2836"/>
    </location>
</feature>
<dbReference type="GO" id="GO:0006325">
    <property type="term" value="P:chromatin organization"/>
    <property type="evidence" value="ECO:0007669"/>
    <property type="project" value="UniProtKB-KW"/>
</dbReference>
<evidence type="ECO:0000313" key="26">
    <source>
        <dbReference type="Proteomes" id="UP000664169"/>
    </source>
</evidence>
<evidence type="ECO:0000256" key="7">
    <source>
        <dbReference type="ARBA" id="ARBA00022454"/>
    </source>
</evidence>
<dbReference type="PANTHER" id="PTHR37079:SF4">
    <property type="entry name" value="SERINE_THREONINE-PROTEIN KINASE ATM"/>
    <property type="match status" value="1"/>
</dbReference>
<evidence type="ECO:0000256" key="4">
    <source>
        <dbReference type="ARBA" id="ARBA00011370"/>
    </source>
</evidence>
<feature type="region of interest" description="Disordered" evidence="21">
    <location>
        <begin position="817"/>
        <end position="838"/>
    </location>
</feature>
<evidence type="ECO:0000256" key="3">
    <source>
        <dbReference type="ARBA" id="ARBA00010769"/>
    </source>
</evidence>
<dbReference type="InterPro" id="IPR014009">
    <property type="entry name" value="PIK_FAT"/>
</dbReference>
<evidence type="ECO:0000256" key="16">
    <source>
        <dbReference type="ARBA" id="ARBA00023242"/>
    </source>
</evidence>
<evidence type="ECO:0000256" key="2">
    <source>
        <dbReference type="ARBA" id="ARBA00004574"/>
    </source>
</evidence>
<evidence type="ECO:0000256" key="21">
    <source>
        <dbReference type="SAM" id="MobiDB-lite"/>
    </source>
</evidence>
<dbReference type="InterPro" id="IPR016024">
    <property type="entry name" value="ARM-type_fold"/>
</dbReference>
<dbReference type="SMART" id="SM00146">
    <property type="entry name" value="PI3Kc"/>
    <property type="match status" value="1"/>
</dbReference>
<dbReference type="SUPFAM" id="SSF56112">
    <property type="entry name" value="Protein kinase-like (PK-like)"/>
    <property type="match status" value="1"/>
</dbReference>
<dbReference type="OrthoDB" id="381190at2759"/>
<dbReference type="Pfam" id="PF00454">
    <property type="entry name" value="PI3_PI4_kinase"/>
    <property type="match status" value="1"/>
</dbReference>
<keyword evidence="13 20" id="KW-0067">ATP-binding</keyword>
<evidence type="ECO:0000313" key="25">
    <source>
        <dbReference type="EMBL" id="CAF9925982.1"/>
    </source>
</evidence>
<dbReference type="SMART" id="SM01342">
    <property type="entry name" value="TAN"/>
    <property type="match status" value="1"/>
</dbReference>
<evidence type="ECO:0000256" key="9">
    <source>
        <dbReference type="ARBA" id="ARBA00022679"/>
    </source>
</evidence>
<comment type="subunit">
    <text evidence="4">Associates with DNA double-strand breaks.</text>
</comment>
<dbReference type="SUPFAM" id="SSF48371">
    <property type="entry name" value="ARM repeat"/>
    <property type="match status" value="1"/>
</dbReference>
<dbReference type="GO" id="GO:0035556">
    <property type="term" value="P:intracellular signal transduction"/>
    <property type="evidence" value="ECO:0007669"/>
    <property type="project" value="UniProtKB-ARBA"/>
</dbReference>
<keyword evidence="12 20" id="KW-0418">Kinase</keyword>
<evidence type="ECO:0000256" key="20">
    <source>
        <dbReference type="RuleBase" id="RU365027"/>
    </source>
</evidence>
<feature type="domain" description="FAT" evidence="23">
    <location>
        <begin position="1818"/>
        <end position="2420"/>
    </location>
</feature>
<feature type="domain" description="FATC" evidence="24">
    <location>
        <begin position="2854"/>
        <end position="2886"/>
    </location>
</feature>
<evidence type="ECO:0000256" key="5">
    <source>
        <dbReference type="ARBA" id="ARBA00012513"/>
    </source>
</evidence>
<dbReference type="CDD" id="cd05171">
    <property type="entry name" value="PIKKc_ATM"/>
    <property type="match status" value="1"/>
</dbReference>
<sequence>MASINSALVKIQAAQAKTRKAGLEDLQRILDHDRSSTGKQRLNDEGYYKILKDVFAVIEEEKSSFVKKTRAIDDKLSSLVEALRTIVEHGCRAFRRKRSAPALIVHILQTSLGSEGQIYEPLARSYARILRCFLGYRSHIDHLTEEEWRELAGLCTSGLLLNESSHDSDGDDDSPVLSNIHASTKKNALSNSSASATLSMSFRSNGKSRIVANDIAGNQAVEDFCACLALLASVPHQPIISICDPTLDAVCRFLDRASHSSFLQTQEHAFSILNSLLSAVDLEAIDIAIRVVRQALPYLTELWHVKAHTELKQQILIFLLRSRKLFPKILAEVEQFAADLQQLYDTLFREYSKRREAEMLHLDDLIFGDFTHCLIKPAMTSRTFQLRTGFARCEQVWSILSILGGIVAMRVSNFAPGSSEAGERQSHTAKRRKIEHPIMDIAQRIDSSPRSEKLATLQMTVFLAEEFSLEPKYREVLLTAIIPCITSEDSHVANWALMVATSLSSNVYNPSHDTSQSATWNQLWKLSYRALAVPGQCRTAAHLMTFILRNKLLAFHSVVDSLDTMLVSIDLNGPTALFDSTCCFWRQILQLKVQYTPASAFGTSERICQWLFKHWDPANIQSIPKRAPTFETADIILLLEAIVGIFEPIMPASTNMKRGDLAIVEDFLISQRPLSDFLMRRETSWPPSSGVKLEESSARFSDTRVKVRLHEILDYLNKQMEMLLHSRFLLNPAVNDRASNELTLTATTVAIQTNNAEAGLDGLFTALHQLMFVTNTGIACIGAYEVARCYQPEFWSTIDAKTKDTVIDDMMAIDESFDSQTSRSKSDTQDTTRSRQFEAIPANSQSYRACQKLRLALAFYMSQSEEETDTKVVADDFFVHVTDIKGDDLLNSRLAVREILTAGLSFSERATGTLLQHVGSELLAKDEYERSESAHCMILEVLRATAPLWIRTDGDASDTAEQLYEWFVKIAIPRRLLSSAAQVELGKLLQKIMELNVGYGSDLVLEVPQNIFLRLFEEGSSAVKYSLGQDLPRIFKTFVLKEHDTLLDDIFSSLPVEPDSLESTAVRLRIMTWLGSSWPTLLRRSLYAICEAPILVPKSNAYAERCFELLADGLSLSGPKDLYQLFSTQIIYTWLDGHDILGLPFNVFGYGTMKDFLIGSIEEICAQLIMRGHEGELEKVSSACGIGVQDLLYLSFPRAAAYCLGRDTSIRPEVDPKASNGVMRLKTLLGKEKFTELVPKSLSKILSTLFKLADREESFNRGLERHQNFSTATNVWEEIISSGASQTPVDVSQQPSFKSSSLMDQIEFLRSIIEVPPSILWTPAMYTYIFRDITSMIHPALGSLNTCTVIRRLRILISIVGEAALQDYPLEMALHALRNFINDSQCAEDVIGICRYLLSHATTYLQAQPSFLIGFAVSTMVSLRAFMETPRDSTTQESNYIATISRAREFHTWLPTLVSKYSSMDLDNTDHLNMKSIADAASQIRGVGTSRLGTPEGELMKGLILGGSQKGSTLINDSAREAVLEVLCTQFEPTSNYREDILGEDELAHKSAPLLLRSLLNHDRHPSFRLWIARVLGRAYAGCGSEMLKELKSVIVTPISSENALALSHPANGSRRNVLEFLGEMLYSNDLEYIKAVETALHSTFSVHRDPGDPMIDCLGEVPAKLKTAFTWATWTPSVQALASPEMRKGLNLVEQLRLEEKTGFEIWLRKLCMSLITCCEADSFIPRLAVVIQNIPDAAQKLFSPILHMALLLGSSKQDVRGTVSNAFKQWMNDCERVPRSSLKLALDAILYLRGQPLPHEVTKSDRDQWLDIDYRLAAGAAIYCEMYTTALLFLELSIAAEINSTSRRATAGRVDLPTDLLLKIYQNVEEKDSFYGIRQPSTLPSMMQQLEFENSGFKSLSFRSAFYDSKTKHGKSSNQQSDPQVVKLLDDVQLNGISLAMITNAATQDPEIQDTMFTTARKLECWDLTAPSTATTQPAIIFKAFQDIHDKSDSSMIGRQLDTAYSSTLRSMFNASEHNLNLHSGLQTLGLLAEIEDVITSRGMTQVQEAYNRLVARTPWMVKSSYDTIKNLDSCRQTIFGVLNDSTALKSVVKIQSQAARLMHVRALLASSKLNRHHKGLQTSLNIVTYLTQAMEAELGLGVKVDAAIALEASHVLWDQGEISPSIRMLRGTLSNVDLQNQDIVVGKAQVLAVLAHRISEARLEKPDEIIENYLKPAIRELKGATVGSEAGQVYHEFAAFCDLQLQNPDVLEDLRRIESLRDKKKSEVHELDAMLREVAPQSKEADAIKSVRSKSRRWYDLDDREYQRLKDGREALLGQSLENYLLCLRACDDYDNDALRFSALWLENYDKGVANAAVKNQIDKVPSRKFASLMNQWTSRQQHDDTDFQKQLFNLMWRICSDHPYHGMYHVFTSSKGKGAKDPMALSRNAAATKLSDKLKTNQKTKQIWMNIHNSNVNFVRFAMEKPFEGKAKEGAKIPMAQTTNGPRLEKDIREANILPPTMSIPLNADCNYQSVPHIHKYLPEFSLASGISMPKIVTAVTSDGQRFKQLYKSGNDDLRQDAIMEQVFGQVSSLLKHHPDTRQRDLRIRTYKVLPLTSSTGIIEFVVNTIPLNNYLMPAHQAHYPRDMKPSECRRAVADASSKTTEERVRTFRKICDRFHPVLRFFFTDRFLDPEDWFEKRLMFSRSTAAISMLGYILGLGDRHGQNILLDEKTGEVVHIDLGIAFETGRVLPIPEVVPFRLTRDLVDGMGITGTEGVFRRCCEFMLGALRKEEYSIMTILDVLRYDPLYNWSVSPLRMKRLQDDQMGVEMDDTVAGEIRDKAVAGSTSSERKDEEAERALTVVRKKLSKSLSVTATVNELIEQATDPKNLAVLFAGWAAYL</sequence>
<evidence type="ECO:0000256" key="6">
    <source>
        <dbReference type="ARBA" id="ARBA00014619"/>
    </source>
</evidence>
<dbReference type="InterPro" id="IPR038980">
    <property type="entry name" value="ATM_plant"/>
</dbReference>
<comment type="caution">
    <text evidence="25">The sequence shown here is derived from an EMBL/GenBank/DDBJ whole genome shotgun (WGS) entry which is preliminary data.</text>
</comment>
<evidence type="ECO:0000256" key="1">
    <source>
        <dbReference type="ARBA" id="ARBA00004123"/>
    </source>
</evidence>
<evidence type="ECO:0000259" key="24">
    <source>
        <dbReference type="PROSITE" id="PS51190"/>
    </source>
</evidence>
<proteinExistence type="inferred from homology"/>
<dbReference type="GO" id="GO:0005634">
    <property type="term" value="C:nucleus"/>
    <property type="evidence" value="ECO:0007669"/>
    <property type="project" value="UniProtKB-SubCell"/>
</dbReference>
<dbReference type="SMART" id="SM01343">
    <property type="entry name" value="FATC"/>
    <property type="match status" value="1"/>
</dbReference>
<evidence type="ECO:0000256" key="18">
    <source>
        <dbReference type="ARBA" id="ARBA00047899"/>
    </source>
</evidence>
<organism evidence="25 26">
    <name type="scientific">Gomphillus americanus</name>
    <dbReference type="NCBI Taxonomy" id="1940652"/>
    <lineage>
        <taxon>Eukaryota</taxon>
        <taxon>Fungi</taxon>
        <taxon>Dikarya</taxon>
        <taxon>Ascomycota</taxon>
        <taxon>Pezizomycotina</taxon>
        <taxon>Lecanoromycetes</taxon>
        <taxon>OSLEUM clade</taxon>
        <taxon>Ostropomycetidae</taxon>
        <taxon>Ostropales</taxon>
        <taxon>Graphidaceae</taxon>
        <taxon>Gomphilloideae</taxon>
        <taxon>Gomphillus</taxon>
    </lineage>
</organism>
<dbReference type="Pfam" id="PF02260">
    <property type="entry name" value="FATC"/>
    <property type="match status" value="1"/>
</dbReference>
<keyword evidence="11 20" id="KW-0227">DNA damage</keyword>
<comment type="catalytic activity">
    <reaction evidence="19">
        <text>L-seryl-[protein] + ATP = O-phospho-L-seryl-[protein] + ADP + H(+)</text>
        <dbReference type="Rhea" id="RHEA:17989"/>
        <dbReference type="Rhea" id="RHEA-COMP:9863"/>
        <dbReference type="Rhea" id="RHEA-COMP:11604"/>
        <dbReference type="ChEBI" id="CHEBI:15378"/>
        <dbReference type="ChEBI" id="CHEBI:29999"/>
        <dbReference type="ChEBI" id="CHEBI:30616"/>
        <dbReference type="ChEBI" id="CHEBI:83421"/>
        <dbReference type="ChEBI" id="CHEBI:456216"/>
        <dbReference type="EC" id="2.7.11.1"/>
    </reaction>
</comment>
<evidence type="ECO:0000256" key="14">
    <source>
        <dbReference type="ARBA" id="ARBA00022853"/>
    </source>
</evidence>
<keyword evidence="15 20" id="KW-0779">Telomere</keyword>
<dbReference type="PROSITE" id="PS00916">
    <property type="entry name" value="PI3_4_KINASE_2"/>
    <property type="match status" value="1"/>
</dbReference>
<name>A0A8H3FN92_9LECA</name>
<keyword evidence="8 20" id="KW-0723">Serine/threonine-protein kinase</keyword>
<evidence type="ECO:0000259" key="22">
    <source>
        <dbReference type="PROSITE" id="PS50290"/>
    </source>
</evidence>
<dbReference type="PROSITE" id="PS51190">
    <property type="entry name" value="FATC"/>
    <property type="match status" value="1"/>
</dbReference>
<evidence type="ECO:0000256" key="8">
    <source>
        <dbReference type="ARBA" id="ARBA00022527"/>
    </source>
</evidence>
<gene>
    <name evidence="25" type="ORF">GOMPHAMPRED_004027</name>
</gene>
<dbReference type="Pfam" id="PF11640">
    <property type="entry name" value="TAN"/>
    <property type="match status" value="1"/>
</dbReference>
<protein>
    <recommendedName>
        <fullName evidence="6 20">Serine/threonine-protein kinase Tel1</fullName>
        <ecNumber evidence="5 20">2.7.11.1</ecNumber>
    </recommendedName>
</protein>
<keyword evidence="7 20" id="KW-0158">Chromosome</keyword>
<dbReference type="EC" id="2.7.11.1" evidence="5 20"/>
<comment type="subcellular location">
    <subcellularLocation>
        <location evidence="2 20">Chromosome</location>
        <location evidence="2 20">Telomere</location>
    </subcellularLocation>
    <subcellularLocation>
        <location evidence="1 20">Nucleus</location>
    </subcellularLocation>
</comment>
<dbReference type="EMBL" id="CAJPDQ010000024">
    <property type="protein sequence ID" value="CAF9925982.1"/>
    <property type="molecule type" value="Genomic_DNA"/>
</dbReference>
<evidence type="ECO:0000256" key="13">
    <source>
        <dbReference type="ARBA" id="ARBA00022840"/>
    </source>
</evidence>
<dbReference type="GO" id="GO:0004674">
    <property type="term" value="F:protein serine/threonine kinase activity"/>
    <property type="evidence" value="ECO:0007669"/>
    <property type="project" value="UniProtKB-KW"/>
</dbReference>
<evidence type="ECO:0000256" key="12">
    <source>
        <dbReference type="ARBA" id="ARBA00022777"/>
    </source>
</evidence>
<dbReference type="Gene3D" id="1.10.1070.11">
    <property type="entry name" value="Phosphatidylinositol 3-/4-kinase, catalytic domain"/>
    <property type="match status" value="1"/>
</dbReference>